<protein>
    <submittedName>
        <fullName evidence="1">Uncharacterized protein</fullName>
    </submittedName>
</protein>
<evidence type="ECO:0000313" key="2">
    <source>
        <dbReference type="Proteomes" id="UP001596160"/>
    </source>
</evidence>
<accession>A0ABW0AQU6</accession>
<dbReference type="RefSeq" id="WP_344486011.1">
    <property type="nucleotide sequence ID" value="NZ_BAAASB010000032.1"/>
</dbReference>
<evidence type="ECO:0000313" key="1">
    <source>
        <dbReference type="EMBL" id="MFC5156042.1"/>
    </source>
</evidence>
<dbReference type="Proteomes" id="UP001596160">
    <property type="component" value="Unassembled WGS sequence"/>
</dbReference>
<sequence length="135" mass="14826">MTPRTARSIRLLMPPVYEAFHTLHTDRYLAYARAHLDDAAAQAAVQSALGTIATHWPYIVAQAHPAAIAWEQLVATTGSRTHPLPADTTSPLHYDALILHTLGYTAHSIAEATGTHPTTVHCLLHPHKREHHDPT</sequence>
<proteinExistence type="predicted"/>
<dbReference type="EMBL" id="JBHSKP010000029">
    <property type="protein sequence ID" value="MFC5156042.1"/>
    <property type="molecule type" value="Genomic_DNA"/>
</dbReference>
<keyword evidence="2" id="KW-1185">Reference proteome</keyword>
<reference evidence="2" key="1">
    <citation type="journal article" date="2019" name="Int. J. Syst. Evol. Microbiol.">
        <title>The Global Catalogue of Microorganisms (GCM) 10K type strain sequencing project: providing services to taxonomists for standard genome sequencing and annotation.</title>
        <authorList>
            <consortium name="The Broad Institute Genomics Platform"/>
            <consortium name="The Broad Institute Genome Sequencing Center for Infectious Disease"/>
            <person name="Wu L."/>
            <person name="Ma J."/>
        </authorList>
    </citation>
    <scope>NUCLEOTIDE SEQUENCE [LARGE SCALE GENOMIC DNA]</scope>
    <source>
        <strain evidence="2">PCU 266</strain>
    </source>
</reference>
<name>A0ABW0AQU6_9ACTN</name>
<gene>
    <name evidence="1" type="ORF">ACFPRH_30450</name>
</gene>
<comment type="caution">
    <text evidence="1">The sequence shown here is derived from an EMBL/GenBank/DDBJ whole genome shotgun (WGS) entry which is preliminary data.</text>
</comment>
<organism evidence="1 2">
    <name type="scientific">Streptomyces amakusaensis</name>
    <dbReference type="NCBI Taxonomy" id="67271"/>
    <lineage>
        <taxon>Bacteria</taxon>
        <taxon>Bacillati</taxon>
        <taxon>Actinomycetota</taxon>
        <taxon>Actinomycetes</taxon>
        <taxon>Kitasatosporales</taxon>
        <taxon>Streptomycetaceae</taxon>
        <taxon>Streptomyces</taxon>
    </lineage>
</organism>